<protein>
    <submittedName>
        <fullName evidence="1">Uncharacterized protein</fullName>
    </submittedName>
</protein>
<proteinExistence type="predicted"/>
<name>A0ABM5MNZ8_RICS1</name>
<accession>A0ABM5MNZ8</accession>
<dbReference type="EMBL" id="CP002428">
    <property type="protein sequence ID" value="AEV92354.1"/>
    <property type="molecule type" value="Genomic_DNA"/>
</dbReference>
<keyword evidence="2" id="KW-1185">Reference proteome</keyword>
<gene>
    <name evidence="1" type="ordered locus">Rsl_890</name>
</gene>
<evidence type="ECO:0000313" key="1">
    <source>
        <dbReference type="EMBL" id="AEV92354.1"/>
    </source>
</evidence>
<evidence type="ECO:0000313" key="2">
    <source>
        <dbReference type="Proteomes" id="UP000005443"/>
    </source>
</evidence>
<dbReference type="Proteomes" id="UP000005443">
    <property type="component" value="Chromosome"/>
</dbReference>
<dbReference type="RefSeq" id="WP_014273561.1">
    <property type="nucleotide sequence ID" value="NC_016639.1"/>
</dbReference>
<sequence length="151" mass="17051">MLKKFILVLLCISSYKSLGESNKTENNVSAIERKKVSSNDKQLKPVYLEHFDLTADLNPTEKSLLSLEPLSPNNNNTKPIIVDIQENFEGLDRVKGDDIRTARQRELVQNSLLGDFLGGFISRPPPTILGEKIQDRRGLYIQQTKAKKSPK</sequence>
<organism evidence="1 2">
    <name type="scientific">Rickettsia slovaca (strain 13-B)</name>
    <dbReference type="NCBI Taxonomy" id="941638"/>
    <lineage>
        <taxon>Bacteria</taxon>
        <taxon>Pseudomonadati</taxon>
        <taxon>Pseudomonadota</taxon>
        <taxon>Alphaproteobacteria</taxon>
        <taxon>Rickettsiales</taxon>
        <taxon>Rickettsiaceae</taxon>
        <taxon>Rickettsieae</taxon>
        <taxon>Rickettsia</taxon>
        <taxon>spotted fever group</taxon>
    </lineage>
</organism>
<reference evidence="1 2" key="1">
    <citation type="journal article" date="2012" name="J. Bacteriol.">
        <title>Complete genome sequence of Rickettsia slovaca, the agent of tick-borne lymphadenitis.</title>
        <authorList>
            <person name="Fournier P.E."/>
            <person name="El Karkouri K."/>
            <person name="Robert C."/>
            <person name="Medigue C."/>
            <person name="Raoult D."/>
        </authorList>
    </citation>
    <scope>NUCLEOTIDE SEQUENCE [LARGE SCALE GENOMIC DNA]</scope>
    <source>
        <strain evidence="1 2">13-B</strain>
    </source>
</reference>